<evidence type="ECO:0000256" key="7">
    <source>
        <dbReference type="ARBA" id="ARBA00022982"/>
    </source>
</evidence>
<proteinExistence type="inferred from homology"/>
<evidence type="ECO:0000313" key="12">
    <source>
        <dbReference type="EMBL" id="HGG03815.1"/>
    </source>
</evidence>
<dbReference type="GO" id="GO:0009055">
    <property type="term" value="F:electron transfer activity"/>
    <property type="evidence" value="ECO:0007669"/>
    <property type="project" value="InterPro"/>
</dbReference>
<dbReference type="InterPro" id="IPR023655">
    <property type="entry name" value="Cyt_C6"/>
</dbReference>
<evidence type="ECO:0000256" key="3">
    <source>
        <dbReference type="ARBA" id="ARBA00022448"/>
    </source>
</evidence>
<dbReference type="PROSITE" id="PS51007">
    <property type="entry name" value="CYTC"/>
    <property type="match status" value="1"/>
</dbReference>
<evidence type="ECO:0000256" key="10">
    <source>
        <dbReference type="PROSITE-ProRule" id="PRU00433"/>
    </source>
</evidence>
<organism evidence="12">
    <name type="scientific">Planktothricoides sp. SpSt-374</name>
    <dbReference type="NCBI Taxonomy" id="2282167"/>
    <lineage>
        <taxon>Bacteria</taxon>
        <taxon>Bacillati</taxon>
        <taxon>Cyanobacteriota</taxon>
        <taxon>Cyanophyceae</taxon>
        <taxon>Oscillatoriophycideae</taxon>
        <taxon>Oscillatoriales</taxon>
        <taxon>Oscillatoriaceae</taxon>
        <taxon>Planktothricoides</taxon>
    </lineage>
</organism>
<reference evidence="12" key="1">
    <citation type="journal article" date="2020" name="mSystems">
        <title>Genome- and Community-Level Interaction Insights into Carbon Utilization and Element Cycling Functions of Hydrothermarchaeota in Hydrothermal Sediment.</title>
        <authorList>
            <person name="Zhou Z."/>
            <person name="Liu Y."/>
            <person name="Xu W."/>
            <person name="Pan J."/>
            <person name="Luo Z.H."/>
            <person name="Li M."/>
        </authorList>
    </citation>
    <scope>NUCLEOTIDE SEQUENCE [LARGE SCALE GENOMIC DNA]</scope>
    <source>
        <strain evidence="12">SpSt-374</strain>
    </source>
</reference>
<dbReference type="AlphaFoldDB" id="A0A7C3VWV8"/>
<dbReference type="InterPro" id="IPR009056">
    <property type="entry name" value="Cyt_c-like_dom"/>
</dbReference>
<keyword evidence="4" id="KW-0602">Photosynthesis</keyword>
<comment type="similarity">
    <text evidence="2">Belongs to the cytochrome c family. PetJ subfamily.</text>
</comment>
<keyword evidence="9" id="KW-0793">Thylakoid</keyword>
<keyword evidence="5 10" id="KW-0349">Heme</keyword>
<dbReference type="SUPFAM" id="SSF46626">
    <property type="entry name" value="Cytochrome c"/>
    <property type="match status" value="1"/>
</dbReference>
<dbReference type="GO" id="GO:0015979">
    <property type="term" value="P:photosynthesis"/>
    <property type="evidence" value="ECO:0007669"/>
    <property type="project" value="UniProtKB-KW"/>
</dbReference>
<evidence type="ECO:0000256" key="2">
    <source>
        <dbReference type="ARBA" id="ARBA00009650"/>
    </source>
</evidence>
<evidence type="ECO:0000256" key="6">
    <source>
        <dbReference type="ARBA" id="ARBA00022723"/>
    </source>
</evidence>
<evidence type="ECO:0000256" key="5">
    <source>
        <dbReference type="ARBA" id="ARBA00022617"/>
    </source>
</evidence>
<dbReference type="PANTHER" id="PTHR34688:SF2">
    <property type="entry name" value="CYTOCHROME C6, CHLOROPLASTIC"/>
    <property type="match status" value="1"/>
</dbReference>
<dbReference type="PRINTS" id="PR00605">
    <property type="entry name" value="CYTCHROMECIC"/>
</dbReference>
<evidence type="ECO:0000259" key="11">
    <source>
        <dbReference type="PROSITE" id="PS51007"/>
    </source>
</evidence>
<keyword evidence="3" id="KW-0813">Transport</keyword>
<sequence length="96" mass="10332">MIGGISPAWAADPANGAKVFTVQCAGCHVNGGNIVRRGKNLYKKALVRNQMDSIAAISDLVAQGKYAMPAFQERLTPQQIEDVAAYVLAQAENNWK</sequence>
<dbReference type="Gene3D" id="1.10.760.10">
    <property type="entry name" value="Cytochrome c-like domain"/>
    <property type="match status" value="1"/>
</dbReference>
<accession>A0A7C3VWV8</accession>
<dbReference type="EMBL" id="DSPX01000258">
    <property type="protein sequence ID" value="HGG03815.1"/>
    <property type="molecule type" value="Genomic_DNA"/>
</dbReference>
<dbReference type="GO" id="GO:0005506">
    <property type="term" value="F:iron ion binding"/>
    <property type="evidence" value="ECO:0007669"/>
    <property type="project" value="InterPro"/>
</dbReference>
<evidence type="ECO:0000256" key="8">
    <source>
        <dbReference type="ARBA" id="ARBA00023004"/>
    </source>
</evidence>
<name>A0A7C3VWV8_9CYAN</name>
<protein>
    <submittedName>
        <fullName evidence="12">C-type cytochrome</fullName>
    </submittedName>
</protein>
<dbReference type="GO" id="GO:0020037">
    <property type="term" value="F:heme binding"/>
    <property type="evidence" value="ECO:0007669"/>
    <property type="project" value="InterPro"/>
</dbReference>
<evidence type="ECO:0000256" key="9">
    <source>
        <dbReference type="ARBA" id="ARBA00023078"/>
    </source>
</evidence>
<feature type="domain" description="Cytochrome c" evidence="11">
    <location>
        <begin position="11"/>
        <end position="91"/>
    </location>
</feature>
<dbReference type="InterPro" id="IPR036909">
    <property type="entry name" value="Cyt_c-like_dom_sf"/>
</dbReference>
<evidence type="ECO:0000256" key="4">
    <source>
        <dbReference type="ARBA" id="ARBA00022531"/>
    </source>
</evidence>
<keyword evidence="7" id="KW-0249">Electron transport</keyword>
<keyword evidence="8 10" id="KW-0408">Iron</keyword>
<dbReference type="GO" id="GO:0031979">
    <property type="term" value="C:plasma membrane-derived thylakoid lumen"/>
    <property type="evidence" value="ECO:0007669"/>
    <property type="project" value="UniProtKB-SubCell"/>
</dbReference>
<evidence type="ECO:0000256" key="1">
    <source>
        <dbReference type="ARBA" id="ARBA00004518"/>
    </source>
</evidence>
<dbReference type="PANTHER" id="PTHR34688">
    <property type="entry name" value="CYTOCHROME C6, CHLOROPLASTIC"/>
    <property type="match status" value="1"/>
</dbReference>
<dbReference type="InterPro" id="IPR008168">
    <property type="entry name" value="Cyt_C_IC"/>
</dbReference>
<comment type="subcellular location">
    <subcellularLocation>
        <location evidence="1">Cellular thylakoid lumen</location>
    </subcellularLocation>
</comment>
<keyword evidence="6 10" id="KW-0479">Metal-binding</keyword>
<comment type="caution">
    <text evidence="12">The sequence shown here is derived from an EMBL/GenBank/DDBJ whole genome shotgun (WGS) entry which is preliminary data.</text>
</comment>
<dbReference type="Pfam" id="PF13442">
    <property type="entry name" value="Cytochrome_CBB3"/>
    <property type="match status" value="1"/>
</dbReference>
<gene>
    <name evidence="12" type="ORF">ENR15_25060</name>
</gene>